<proteinExistence type="predicted"/>
<feature type="signal peptide" evidence="1">
    <location>
        <begin position="1"/>
        <end position="27"/>
    </location>
</feature>
<dbReference type="InterPro" id="IPR029058">
    <property type="entry name" value="AB_hydrolase_fold"/>
</dbReference>
<organism evidence="2 3">
    <name type="scientific">Corynebacterium intestinale</name>
    <dbReference type="NCBI Taxonomy" id="2943492"/>
    <lineage>
        <taxon>Bacteria</taxon>
        <taxon>Bacillati</taxon>
        <taxon>Actinomycetota</taxon>
        <taxon>Actinomycetes</taxon>
        <taxon>Mycobacteriales</taxon>
        <taxon>Corynebacteriaceae</taxon>
        <taxon>Corynebacterium</taxon>
    </lineage>
</organism>
<protein>
    <submittedName>
        <fullName evidence="2">Lipase family protein</fullName>
    </submittedName>
</protein>
<dbReference type="Gene3D" id="3.40.50.1820">
    <property type="entry name" value="alpha/beta hydrolase"/>
    <property type="match status" value="1"/>
</dbReference>
<dbReference type="RefSeq" id="WP_070522772.1">
    <property type="nucleotide sequence ID" value="NZ_JAMFTR010000006.1"/>
</dbReference>
<reference evidence="2 3" key="1">
    <citation type="submission" date="2022-05" db="EMBL/GenBank/DDBJ databases">
        <title>Corynebacterium sp. B5-R-101 sp. nov., isolated from human feces.</title>
        <authorList>
            <person name="Shamsuzzaman M."/>
            <person name="Dahal R.H."/>
        </authorList>
    </citation>
    <scope>NUCLEOTIDE SEQUENCE [LARGE SCALE GENOMIC DNA]</scope>
    <source>
        <strain evidence="2 3">B5-R-101</strain>
    </source>
</reference>
<dbReference type="Proteomes" id="UP001203579">
    <property type="component" value="Unassembled WGS sequence"/>
</dbReference>
<evidence type="ECO:0000313" key="3">
    <source>
        <dbReference type="Proteomes" id="UP001203579"/>
    </source>
</evidence>
<dbReference type="EMBL" id="JAMKFF010000006">
    <property type="protein sequence ID" value="MCL8494061.1"/>
    <property type="molecule type" value="Genomic_DNA"/>
</dbReference>
<evidence type="ECO:0000256" key="1">
    <source>
        <dbReference type="SAM" id="SignalP"/>
    </source>
</evidence>
<dbReference type="SUPFAM" id="SSF53474">
    <property type="entry name" value="alpha/beta-Hydrolases"/>
    <property type="match status" value="1"/>
</dbReference>
<dbReference type="PANTHER" id="PTHR34853:SF1">
    <property type="entry name" value="LIPASE 5"/>
    <property type="match status" value="1"/>
</dbReference>
<accession>A0ABT0TAU3</accession>
<keyword evidence="3" id="KW-1185">Reference proteome</keyword>
<name>A0ABT0TAU3_9CORY</name>
<keyword evidence="1" id="KW-0732">Signal</keyword>
<dbReference type="InterPro" id="IPR005152">
    <property type="entry name" value="Lipase_secreted"/>
</dbReference>
<feature type="chain" id="PRO_5045287203" evidence="1">
    <location>
        <begin position="28"/>
        <end position="408"/>
    </location>
</feature>
<dbReference type="Pfam" id="PF03583">
    <property type="entry name" value="LIP"/>
    <property type="match status" value="1"/>
</dbReference>
<evidence type="ECO:0000313" key="2">
    <source>
        <dbReference type="EMBL" id="MCL8494061.1"/>
    </source>
</evidence>
<dbReference type="Gene3D" id="1.10.260.130">
    <property type="match status" value="1"/>
</dbReference>
<sequence length="408" mass="42336">MNLISPRALVAALTLAASALLPVTASATPGTPTSAHPIDHLAGVSGVTAEKISYESTLMDGSPTTVTGVIYEPSAAWSGPGERPTIIFAPGTRGAGDQCAPSNATQSVGNVALGPANQVTLNMNYEYALYQYAAQQGVRVVTTDLVGLGTPGHHTYVNHIEEAHAVLDAARAALRHANAPADAPVGFAGYSQGGGAAAAAAEYAETYAPELNVKGTYAGAPPADLFEVMNAVDGSSIVHVLGYAINGYAERSPEFYNEVVTEMNPRGMHFLASAAHACIGDSIATWGFTRTSQLTKTGESFGELVRRKPAAAQMLAEQRLGQRALNAPMLVMNSPTDDLIPYEQARAMAGSYCSLGGTVQFDAADPVDVLPHSGANHAVGIINSVPRGVDYLIDRFKDVPAPSNCQAS</sequence>
<dbReference type="PANTHER" id="PTHR34853">
    <property type="match status" value="1"/>
</dbReference>
<comment type="caution">
    <text evidence="2">The sequence shown here is derived from an EMBL/GenBank/DDBJ whole genome shotgun (WGS) entry which is preliminary data.</text>
</comment>
<dbReference type="PIRSF" id="PIRSF029171">
    <property type="entry name" value="Esterase_LipA"/>
    <property type="match status" value="1"/>
</dbReference>
<gene>
    <name evidence="2" type="ORF">M5J06_07945</name>
</gene>